<dbReference type="GO" id="GO:0031119">
    <property type="term" value="P:tRNA pseudouridine synthesis"/>
    <property type="evidence" value="ECO:0007669"/>
    <property type="project" value="TreeGrafter"/>
</dbReference>
<dbReference type="AlphaFoldDB" id="A0A0D2JLK6"/>
<dbReference type="Proteomes" id="UP000054498">
    <property type="component" value="Unassembled WGS sequence"/>
</dbReference>
<feature type="compositionally biased region" description="Gly residues" evidence="5">
    <location>
        <begin position="167"/>
        <end position="186"/>
    </location>
</feature>
<dbReference type="EMBL" id="KK101649">
    <property type="protein sequence ID" value="KIZ00108.1"/>
    <property type="molecule type" value="Genomic_DNA"/>
</dbReference>
<dbReference type="STRING" id="145388.A0A0D2JLK6"/>
<name>A0A0D2JLK6_9CHLO</name>
<dbReference type="InterPro" id="IPR020095">
    <property type="entry name" value="PsdUridine_synth_TruA_C"/>
</dbReference>
<keyword evidence="8" id="KW-1185">Reference proteome</keyword>
<reference evidence="7 8" key="1">
    <citation type="journal article" date="2013" name="BMC Genomics">
        <title>Reconstruction of the lipid metabolism for the microalga Monoraphidium neglectum from its genome sequence reveals characteristics suitable for biofuel production.</title>
        <authorList>
            <person name="Bogen C."/>
            <person name="Al-Dilaimi A."/>
            <person name="Albersmeier A."/>
            <person name="Wichmann J."/>
            <person name="Grundmann M."/>
            <person name="Rupp O."/>
            <person name="Lauersen K.J."/>
            <person name="Blifernez-Klassen O."/>
            <person name="Kalinowski J."/>
            <person name="Goesmann A."/>
            <person name="Mussgnug J.H."/>
            <person name="Kruse O."/>
        </authorList>
    </citation>
    <scope>NUCLEOTIDE SEQUENCE [LARGE SCALE GENOMIC DNA]</scope>
    <source>
        <strain evidence="7 8">SAG 48.87</strain>
    </source>
</reference>
<dbReference type="KEGG" id="mng:MNEG_7855"/>
<organism evidence="7 8">
    <name type="scientific">Monoraphidium neglectum</name>
    <dbReference type="NCBI Taxonomy" id="145388"/>
    <lineage>
        <taxon>Eukaryota</taxon>
        <taxon>Viridiplantae</taxon>
        <taxon>Chlorophyta</taxon>
        <taxon>core chlorophytes</taxon>
        <taxon>Chlorophyceae</taxon>
        <taxon>CS clade</taxon>
        <taxon>Sphaeropleales</taxon>
        <taxon>Selenastraceae</taxon>
        <taxon>Monoraphidium</taxon>
    </lineage>
</organism>
<dbReference type="SUPFAM" id="SSF55120">
    <property type="entry name" value="Pseudouridine synthase"/>
    <property type="match status" value="1"/>
</dbReference>
<evidence type="ECO:0000313" key="7">
    <source>
        <dbReference type="EMBL" id="KIZ00108.1"/>
    </source>
</evidence>
<evidence type="ECO:0000256" key="2">
    <source>
        <dbReference type="ARBA" id="ARBA00022694"/>
    </source>
</evidence>
<feature type="region of interest" description="Disordered" evidence="5">
    <location>
        <begin position="166"/>
        <end position="194"/>
    </location>
</feature>
<dbReference type="PANTHER" id="PTHR11142">
    <property type="entry name" value="PSEUDOURIDYLATE SYNTHASE"/>
    <property type="match status" value="1"/>
</dbReference>
<feature type="compositionally biased region" description="Polar residues" evidence="5">
    <location>
        <begin position="1"/>
        <end position="12"/>
    </location>
</feature>
<comment type="catalytic activity">
    <reaction evidence="4">
        <text>uridine(38/39/40) in tRNA = pseudouridine(38/39/40) in tRNA</text>
        <dbReference type="Rhea" id="RHEA:22376"/>
        <dbReference type="Rhea" id="RHEA-COMP:10085"/>
        <dbReference type="Rhea" id="RHEA-COMP:10087"/>
        <dbReference type="ChEBI" id="CHEBI:65314"/>
        <dbReference type="ChEBI" id="CHEBI:65315"/>
        <dbReference type="EC" id="5.4.99.12"/>
    </reaction>
</comment>
<feature type="domain" description="Pseudouridine synthase I TruA alpha/beta" evidence="6">
    <location>
        <begin position="4"/>
        <end position="156"/>
    </location>
</feature>
<dbReference type="Pfam" id="PF01416">
    <property type="entry name" value="PseudoU_synth_1"/>
    <property type="match status" value="1"/>
</dbReference>
<dbReference type="GeneID" id="25740731"/>
<dbReference type="GO" id="GO:0003723">
    <property type="term" value="F:RNA binding"/>
    <property type="evidence" value="ECO:0007669"/>
    <property type="project" value="InterPro"/>
</dbReference>
<evidence type="ECO:0000256" key="1">
    <source>
        <dbReference type="ARBA" id="ARBA00009375"/>
    </source>
</evidence>
<dbReference type="OrthoDB" id="271910at2759"/>
<comment type="similarity">
    <text evidence="1 4">Belongs to the tRNA pseudouridine synthase TruA family.</text>
</comment>
<dbReference type="InterPro" id="IPR020103">
    <property type="entry name" value="PsdUridine_synth_cat_dom_sf"/>
</dbReference>
<keyword evidence="3 4" id="KW-0413">Isomerase</keyword>
<sequence>MREAAQQLQGVHNYSAFMDKKRPSVTTIPPPRAAEPGLGRLKRKKPHLVERGIKPERTSDKNVRHLWKLDVIEEPDAPWPPPPYGGAPGGGHVRVEVAGNGFLYRMVRMLVAALVEVGHGRLAPGQVAQLLESGDRGRLPEAAPPHGLYLMRVLYELPEGVEAVARGGRGGGGAVEEGGGGGGGAGTDEDGEEE</sequence>
<evidence type="ECO:0000259" key="6">
    <source>
        <dbReference type="Pfam" id="PF01416"/>
    </source>
</evidence>
<feature type="region of interest" description="Disordered" evidence="5">
    <location>
        <begin position="1"/>
        <end position="45"/>
    </location>
</feature>
<accession>A0A0D2JLK6</accession>
<dbReference type="InterPro" id="IPR020097">
    <property type="entry name" value="PsdUridine_synth_TruA_a/b_dom"/>
</dbReference>
<proteinExistence type="inferred from homology"/>
<evidence type="ECO:0000256" key="5">
    <source>
        <dbReference type="SAM" id="MobiDB-lite"/>
    </source>
</evidence>
<dbReference type="Gene3D" id="3.30.70.660">
    <property type="entry name" value="Pseudouridine synthase I, catalytic domain, C-terminal subdomain"/>
    <property type="match status" value="1"/>
</dbReference>
<dbReference type="RefSeq" id="XP_013899127.1">
    <property type="nucleotide sequence ID" value="XM_014043673.1"/>
</dbReference>
<dbReference type="GO" id="GO:0160147">
    <property type="term" value="F:tRNA pseudouridine(38-40) synthase activity"/>
    <property type="evidence" value="ECO:0007669"/>
    <property type="project" value="UniProtKB-EC"/>
</dbReference>
<gene>
    <name evidence="7" type="ORF">MNEG_7855</name>
</gene>
<evidence type="ECO:0000313" key="8">
    <source>
        <dbReference type="Proteomes" id="UP000054498"/>
    </source>
</evidence>
<dbReference type="InterPro" id="IPR001406">
    <property type="entry name" value="PsdUridine_synth_TruA"/>
</dbReference>
<protein>
    <recommendedName>
        <fullName evidence="4">tRNA pseudouridine synthase</fullName>
        <ecNumber evidence="4">5.4.99.12</ecNumber>
    </recommendedName>
</protein>
<keyword evidence="2 4" id="KW-0819">tRNA processing</keyword>
<dbReference type="EC" id="5.4.99.12" evidence="4"/>
<evidence type="ECO:0000256" key="3">
    <source>
        <dbReference type="ARBA" id="ARBA00023235"/>
    </source>
</evidence>
<evidence type="ECO:0000256" key="4">
    <source>
        <dbReference type="RuleBase" id="RU003792"/>
    </source>
</evidence>
<dbReference type="PANTHER" id="PTHR11142:SF0">
    <property type="entry name" value="TRNA PSEUDOURIDINE SYNTHASE-LIKE 1"/>
    <property type="match status" value="1"/>
</dbReference>